<keyword evidence="4" id="KW-0560">Oxidoreductase</keyword>
<dbReference type="GO" id="GO:0020037">
    <property type="term" value="F:heme binding"/>
    <property type="evidence" value="ECO:0007669"/>
    <property type="project" value="InterPro"/>
</dbReference>
<evidence type="ECO:0000313" key="9">
    <source>
        <dbReference type="EMBL" id="SHF14725.1"/>
    </source>
</evidence>
<keyword evidence="5" id="KW-0408">Iron</keyword>
<name>A0A1M4Z9S2_9FIRM</name>
<sequence>MMVYPESVMKEQLGYRSKVKEFLSGDITEKEFKPIRSCFGIYEQRQDGKYMVRAKIAAGVSSIKQLDSLIEIADRYAWNLLHFTTRQDIQFHGTSIEDTANILDELLGIGIITKGAGGNTVRNIAASPLSGVDPEGVFDVTEYALGINEHLIKDPSAFKLPRKYKISVSDSWKDSANAGIADLGFIAKEFDGKIGFSVYGGGGLGPNPSRSLILDEFIDDKMILYHVEAMKILFQREGDYENRNKARIRYILGRLGEDKFKELYKDILQEVIKNNDLDLTVEYGIDTEKKRPVMKIDKKEKLLPQIQSGKYSVYVHPTGGYISTDDLKSITGFLKSLPYETSIRLTSTQGFYIRDLSQSDGETLLKVIEDIMPDYPLASSVSCTGAGTCRVGMLKSKELLGETVKRFNDEQLDTKRQLPRIFISGCRNSCGQHQKGEIGLCGKKKKVNGRAMPFYAVFLDGLVEGNKTRLGAEVGDVPAKKIPEFLVALAKAIKETGNLATNEVVELIKKYNHFEEDVPEDMYLDY</sequence>
<dbReference type="InterPro" id="IPR045854">
    <property type="entry name" value="NO2/SO3_Rdtase_4Fe4S_sf"/>
</dbReference>
<evidence type="ECO:0000313" key="10">
    <source>
        <dbReference type="Proteomes" id="UP000184251"/>
    </source>
</evidence>
<evidence type="ECO:0000256" key="3">
    <source>
        <dbReference type="ARBA" id="ARBA00022723"/>
    </source>
</evidence>
<proteinExistence type="predicted"/>
<protein>
    <submittedName>
        <fullName evidence="9">Sulfite reductase (Ferredoxin)</fullName>
    </submittedName>
</protein>
<dbReference type="Pfam" id="PF03460">
    <property type="entry name" value="NIR_SIR_ferr"/>
    <property type="match status" value="2"/>
</dbReference>
<dbReference type="PRINTS" id="PR00397">
    <property type="entry name" value="SIROHAEM"/>
</dbReference>
<dbReference type="PANTHER" id="PTHR32439">
    <property type="entry name" value="FERREDOXIN--NITRITE REDUCTASE, CHLOROPLASTIC"/>
    <property type="match status" value="1"/>
</dbReference>
<keyword evidence="1" id="KW-0004">4Fe-4S</keyword>
<accession>A0A1M4Z9S2</accession>
<dbReference type="Gene3D" id="3.30.413.10">
    <property type="entry name" value="Sulfite Reductase Hemoprotein, domain 1"/>
    <property type="match status" value="2"/>
</dbReference>
<feature type="domain" description="Nitrite/sulphite reductase 4Fe-4S" evidence="7">
    <location>
        <begin position="118"/>
        <end position="265"/>
    </location>
</feature>
<dbReference type="Pfam" id="PF01077">
    <property type="entry name" value="NIR_SIR"/>
    <property type="match status" value="1"/>
</dbReference>
<dbReference type="RefSeq" id="WP_073271535.1">
    <property type="nucleotide sequence ID" value="NZ_FQTU01000016.1"/>
</dbReference>
<dbReference type="Gene3D" id="3.90.480.10">
    <property type="entry name" value="Sulfite Reductase Hemoprotein,Domain 2"/>
    <property type="match status" value="1"/>
</dbReference>
<dbReference type="PANTHER" id="PTHR32439:SF9">
    <property type="entry name" value="BLR3264 PROTEIN"/>
    <property type="match status" value="1"/>
</dbReference>
<evidence type="ECO:0000256" key="5">
    <source>
        <dbReference type="ARBA" id="ARBA00023004"/>
    </source>
</evidence>
<keyword evidence="3" id="KW-0479">Metal-binding</keyword>
<keyword evidence="6" id="KW-0411">Iron-sulfur</keyword>
<evidence type="ECO:0000259" key="8">
    <source>
        <dbReference type="Pfam" id="PF03460"/>
    </source>
</evidence>
<evidence type="ECO:0000256" key="4">
    <source>
        <dbReference type="ARBA" id="ARBA00023002"/>
    </source>
</evidence>
<dbReference type="GO" id="GO:0046872">
    <property type="term" value="F:metal ion binding"/>
    <property type="evidence" value="ECO:0007669"/>
    <property type="project" value="UniProtKB-KW"/>
</dbReference>
<dbReference type="InterPro" id="IPR006067">
    <property type="entry name" value="NO2/SO3_Rdtase_4Fe4S_dom"/>
</dbReference>
<reference evidence="9 10" key="1">
    <citation type="submission" date="2016-11" db="EMBL/GenBank/DDBJ databases">
        <authorList>
            <person name="Jaros S."/>
            <person name="Januszkiewicz K."/>
            <person name="Wedrychowicz H."/>
        </authorList>
    </citation>
    <scope>NUCLEOTIDE SEQUENCE [LARGE SCALE GENOMIC DNA]</scope>
    <source>
        <strain evidence="9 10">DSM 14828</strain>
    </source>
</reference>
<feature type="domain" description="Nitrite/Sulfite reductase ferredoxin-like" evidence="8">
    <location>
        <begin position="42"/>
        <end position="107"/>
    </location>
</feature>
<dbReference type="GO" id="GO:0051539">
    <property type="term" value="F:4 iron, 4 sulfur cluster binding"/>
    <property type="evidence" value="ECO:0007669"/>
    <property type="project" value="UniProtKB-KW"/>
</dbReference>
<dbReference type="PROSITE" id="PS00365">
    <property type="entry name" value="NIR_SIR"/>
    <property type="match status" value="1"/>
</dbReference>
<dbReference type="STRING" id="1120975.SAMN02746064_01983"/>
<keyword evidence="2" id="KW-0349">Heme</keyword>
<gene>
    <name evidence="9" type="ORF">SAMN02746064_01983</name>
</gene>
<dbReference type="InterPro" id="IPR036136">
    <property type="entry name" value="Nit/Sulf_reduc_fer-like_dom_sf"/>
</dbReference>
<organism evidence="9 10">
    <name type="scientific">Alkalibacter saccharofermentans DSM 14828</name>
    <dbReference type="NCBI Taxonomy" id="1120975"/>
    <lineage>
        <taxon>Bacteria</taxon>
        <taxon>Bacillati</taxon>
        <taxon>Bacillota</taxon>
        <taxon>Clostridia</taxon>
        <taxon>Eubacteriales</taxon>
        <taxon>Eubacteriaceae</taxon>
        <taxon>Alkalibacter</taxon>
    </lineage>
</organism>
<dbReference type="GO" id="GO:0016491">
    <property type="term" value="F:oxidoreductase activity"/>
    <property type="evidence" value="ECO:0007669"/>
    <property type="project" value="UniProtKB-KW"/>
</dbReference>
<feature type="domain" description="Nitrite/Sulfite reductase ferredoxin-like" evidence="8">
    <location>
        <begin position="307"/>
        <end position="368"/>
    </location>
</feature>
<dbReference type="EMBL" id="FQTU01000016">
    <property type="protein sequence ID" value="SHF14725.1"/>
    <property type="molecule type" value="Genomic_DNA"/>
</dbReference>
<evidence type="ECO:0000256" key="2">
    <source>
        <dbReference type="ARBA" id="ARBA00022617"/>
    </source>
</evidence>
<evidence type="ECO:0000256" key="6">
    <source>
        <dbReference type="ARBA" id="ARBA00023014"/>
    </source>
</evidence>
<evidence type="ECO:0000256" key="1">
    <source>
        <dbReference type="ARBA" id="ARBA00022485"/>
    </source>
</evidence>
<dbReference type="Proteomes" id="UP000184251">
    <property type="component" value="Unassembled WGS sequence"/>
</dbReference>
<dbReference type="AlphaFoldDB" id="A0A1M4Z9S2"/>
<keyword evidence="10" id="KW-1185">Reference proteome</keyword>
<dbReference type="InterPro" id="IPR005117">
    <property type="entry name" value="NiRdtase/SiRdtase_haem-b_fer"/>
</dbReference>
<dbReference type="OrthoDB" id="9803707at2"/>
<dbReference type="SUPFAM" id="SSF55124">
    <property type="entry name" value="Nitrite/Sulfite reductase N-terminal domain-like"/>
    <property type="match status" value="2"/>
</dbReference>
<dbReference type="SUPFAM" id="SSF56014">
    <property type="entry name" value="Nitrite and sulphite reductase 4Fe-4S domain-like"/>
    <property type="match status" value="2"/>
</dbReference>
<dbReference type="InterPro" id="IPR006066">
    <property type="entry name" value="NO2/SO3_Rdtase_FeS/sirohaem_BS"/>
</dbReference>
<evidence type="ECO:0000259" key="7">
    <source>
        <dbReference type="Pfam" id="PF01077"/>
    </source>
</evidence>
<dbReference type="InterPro" id="IPR051329">
    <property type="entry name" value="NIR_SIR_4Fe-4S"/>
</dbReference>